<evidence type="ECO:0000256" key="1">
    <source>
        <dbReference type="SAM" id="Phobius"/>
    </source>
</evidence>
<organism evidence="2 3">
    <name type="scientific">Protopolystoma xenopodis</name>
    <dbReference type="NCBI Taxonomy" id="117903"/>
    <lineage>
        <taxon>Eukaryota</taxon>
        <taxon>Metazoa</taxon>
        <taxon>Spiralia</taxon>
        <taxon>Lophotrochozoa</taxon>
        <taxon>Platyhelminthes</taxon>
        <taxon>Monogenea</taxon>
        <taxon>Polyopisthocotylea</taxon>
        <taxon>Polystomatidea</taxon>
        <taxon>Polystomatidae</taxon>
        <taxon>Protopolystoma</taxon>
    </lineage>
</organism>
<keyword evidence="3" id="KW-1185">Reference proteome</keyword>
<reference evidence="2" key="1">
    <citation type="submission" date="2018-11" db="EMBL/GenBank/DDBJ databases">
        <authorList>
            <consortium name="Pathogen Informatics"/>
        </authorList>
    </citation>
    <scope>NUCLEOTIDE SEQUENCE</scope>
</reference>
<name>A0A3S5FFG5_9PLAT</name>
<accession>A0A3S5FFG5</accession>
<keyword evidence="1" id="KW-1133">Transmembrane helix</keyword>
<proteinExistence type="predicted"/>
<evidence type="ECO:0000313" key="2">
    <source>
        <dbReference type="EMBL" id="VEL31652.1"/>
    </source>
</evidence>
<feature type="transmembrane region" description="Helical" evidence="1">
    <location>
        <begin position="38"/>
        <end position="60"/>
    </location>
</feature>
<gene>
    <name evidence="2" type="ORF">PXEA_LOCUS25092</name>
</gene>
<keyword evidence="1" id="KW-0812">Transmembrane</keyword>
<dbReference type="Proteomes" id="UP000784294">
    <property type="component" value="Unassembled WGS sequence"/>
</dbReference>
<comment type="caution">
    <text evidence="2">The sequence shown here is derived from an EMBL/GenBank/DDBJ whole genome shotgun (WGS) entry which is preliminary data.</text>
</comment>
<evidence type="ECO:0000313" key="3">
    <source>
        <dbReference type="Proteomes" id="UP000784294"/>
    </source>
</evidence>
<dbReference type="AlphaFoldDB" id="A0A3S5FFG5"/>
<sequence>MSFHLDSTPARCTIEESFSHPTIPTRRLAHPTESSDYFLIHLPLPAPLLCPLLCMFVVTVQSTPFVEHRVKAEGTSCRSSSDPAVLRAEVDCNHTEPSTGKTMLFPCLPPLPFTHRHCQSPCLTDFRRNSLLFSAFLSSRRPDGLRPTT</sequence>
<protein>
    <submittedName>
        <fullName evidence="2">Uncharacterized protein</fullName>
    </submittedName>
</protein>
<keyword evidence="1" id="KW-0472">Membrane</keyword>
<dbReference type="EMBL" id="CAAALY010125035">
    <property type="protein sequence ID" value="VEL31652.1"/>
    <property type="molecule type" value="Genomic_DNA"/>
</dbReference>